<evidence type="ECO:0000313" key="2">
    <source>
        <dbReference type="EMBL" id="CAX31838.1"/>
    </source>
</evidence>
<dbReference type="KEGG" id="pmt:PMT_2319"/>
<name>B9ERF1_PROMM</name>
<protein>
    <submittedName>
        <fullName evidence="2">Uncharacterized protein</fullName>
    </submittedName>
</protein>
<feature type="region of interest" description="Disordered" evidence="1">
    <location>
        <begin position="1"/>
        <end position="31"/>
    </location>
</feature>
<dbReference type="HOGENOM" id="CLU_3187710_0_0_3"/>
<dbReference type="Proteomes" id="UP000001423">
    <property type="component" value="Chromosome"/>
</dbReference>
<reference evidence="2 3" key="1">
    <citation type="journal article" date="2003" name="Nature">
        <title>Genome divergence in two Prochlorococcus ecotypes reflects oceanic niche differentiation.</title>
        <authorList>
            <person name="Rocap G."/>
            <person name="Larimer F.W."/>
            <person name="Lamerdin J.E."/>
            <person name="Malfatti S."/>
            <person name="Chain P."/>
            <person name="Ahlgren N.A."/>
            <person name="Arellano A."/>
            <person name="Coleman M."/>
            <person name="Hauser L."/>
            <person name="Hess W.R."/>
            <person name="Johnson Z.I."/>
            <person name="Land M.L."/>
            <person name="Lindell D."/>
            <person name="Post A.F."/>
            <person name="Regala W."/>
            <person name="Shah M."/>
            <person name="Shaw S.L."/>
            <person name="Steglich C."/>
            <person name="Sullivan M.B."/>
            <person name="Ting C.S."/>
            <person name="Tolonen A."/>
            <person name="Webb E.A."/>
            <person name="Zinser E.R."/>
            <person name="Chisholm S.W."/>
        </authorList>
    </citation>
    <scope>NUCLEOTIDE SEQUENCE [LARGE SCALE GENOMIC DNA]</scope>
    <source>
        <strain evidence="3">MIT 9313</strain>
    </source>
</reference>
<keyword evidence="3" id="KW-1185">Reference proteome</keyword>
<accession>B9ERF1</accession>
<evidence type="ECO:0000313" key="3">
    <source>
        <dbReference type="Proteomes" id="UP000001423"/>
    </source>
</evidence>
<gene>
    <name evidence="2" type="ordered locus">PMT_2319</name>
</gene>
<sequence>MNGSRGLKAGREDQPTTTPVQLIPQQPRESLTPEELIIRRFFDALD</sequence>
<organism evidence="2 3">
    <name type="scientific">Prochlorococcus marinus (strain MIT 9313)</name>
    <dbReference type="NCBI Taxonomy" id="74547"/>
    <lineage>
        <taxon>Bacteria</taxon>
        <taxon>Bacillati</taxon>
        <taxon>Cyanobacteriota</taxon>
        <taxon>Cyanophyceae</taxon>
        <taxon>Synechococcales</taxon>
        <taxon>Prochlorococcaceae</taxon>
        <taxon>Prochlorococcus</taxon>
    </lineage>
</organism>
<dbReference type="AlphaFoldDB" id="B9ERF1"/>
<proteinExistence type="predicted"/>
<dbReference type="EMBL" id="BX548175">
    <property type="protein sequence ID" value="CAX31838.1"/>
    <property type="molecule type" value="Genomic_DNA"/>
</dbReference>
<feature type="compositionally biased region" description="Polar residues" evidence="1">
    <location>
        <begin position="15"/>
        <end position="29"/>
    </location>
</feature>
<evidence type="ECO:0000256" key="1">
    <source>
        <dbReference type="SAM" id="MobiDB-lite"/>
    </source>
</evidence>